<reference evidence="2 3" key="1">
    <citation type="submission" date="2020-12" db="EMBL/GenBank/DDBJ databases">
        <title>Olleya sediminilitoris sp. nov., isolated from a tidal flat.</title>
        <authorList>
            <person name="Park S."/>
            <person name="Yoon J.-H."/>
        </authorList>
    </citation>
    <scope>NUCLEOTIDE SEQUENCE [LARGE SCALE GENOMIC DNA]</scope>
    <source>
        <strain evidence="2 3">YSTF-M6</strain>
    </source>
</reference>
<organism evidence="2 3">
    <name type="scientific">Olleya sediminilitoris</name>
    <dbReference type="NCBI Taxonomy" id="2795739"/>
    <lineage>
        <taxon>Bacteria</taxon>
        <taxon>Pseudomonadati</taxon>
        <taxon>Bacteroidota</taxon>
        <taxon>Flavobacteriia</taxon>
        <taxon>Flavobacteriales</taxon>
        <taxon>Flavobacteriaceae</taxon>
    </lineage>
</organism>
<dbReference type="RefSeq" id="WP_203001462.1">
    <property type="nucleotide sequence ID" value="NZ_JAEMEF010000015.1"/>
</dbReference>
<sequence>MYNLSSTTYSDDEDSSKNFTKLEITKNTPDTVLDQHKKHISSLGQTLEYITLRRNRKKEITKLKMLITNSSGQNNKVLYQSSKGIPNTTINIDAEGVISID</sequence>
<name>A0ABS1WPE5_9FLAO</name>
<accession>A0ABS1WPE5</accession>
<comment type="caution">
    <text evidence="2">The sequence shown here is derived from an EMBL/GenBank/DDBJ whole genome shotgun (WGS) entry which is preliminary data.</text>
</comment>
<evidence type="ECO:0000313" key="2">
    <source>
        <dbReference type="EMBL" id="MBL7560948.1"/>
    </source>
</evidence>
<keyword evidence="3" id="KW-1185">Reference proteome</keyword>
<evidence type="ECO:0000256" key="1">
    <source>
        <dbReference type="SAM" id="MobiDB-lite"/>
    </source>
</evidence>
<feature type="region of interest" description="Disordered" evidence="1">
    <location>
        <begin position="1"/>
        <end position="22"/>
    </location>
</feature>
<dbReference type="EMBL" id="JAEMEF010000015">
    <property type="protein sequence ID" value="MBL7560948.1"/>
    <property type="molecule type" value="Genomic_DNA"/>
</dbReference>
<dbReference type="Proteomes" id="UP000605013">
    <property type="component" value="Unassembled WGS sequence"/>
</dbReference>
<gene>
    <name evidence="2" type="ORF">JAO71_14160</name>
</gene>
<proteinExistence type="predicted"/>
<protein>
    <submittedName>
        <fullName evidence="2">Uncharacterized protein</fullName>
    </submittedName>
</protein>
<evidence type="ECO:0000313" key="3">
    <source>
        <dbReference type="Proteomes" id="UP000605013"/>
    </source>
</evidence>